<dbReference type="RefSeq" id="WP_210760342.1">
    <property type="nucleotide sequence ID" value="NZ_CP060139.1"/>
</dbReference>
<evidence type="ECO:0000313" key="2">
    <source>
        <dbReference type="EMBL" id="QNR25817.1"/>
    </source>
</evidence>
<comment type="similarity">
    <text evidence="1">Belongs to the ROK (NagC/XylR) family.</text>
</comment>
<dbReference type="InterPro" id="IPR043129">
    <property type="entry name" value="ATPase_NBD"/>
</dbReference>
<dbReference type="PANTHER" id="PTHR18964">
    <property type="entry name" value="ROK (REPRESSOR, ORF, KINASE) FAMILY"/>
    <property type="match status" value="1"/>
</dbReference>
<keyword evidence="3" id="KW-1185">Reference proteome</keyword>
<dbReference type="InterPro" id="IPR049874">
    <property type="entry name" value="ROK_cs"/>
</dbReference>
<evidence type="ECO:0000313" key="3">
    <source>
        <dbReference type="Proteomes" id="UP000516305"/>
    </source>
</evidence>
<dbReference type="EMBL" id="CP060139">
    <property type="protein sequence ID" value="QNR25817.1"/>
    <property type="molecule type" value="Genomic_DNA"/>
</dbReference>
<protein>
    <submittedName>
        <fullName evidence="2">ROK family protein</fullName>
    </submittedName>
</protein>
<dbReference type="Proteomes" id="UP000516305">
    <property type="component" value="Chromosome"/>
</dbReference>
<sequence length="322" mass="34470">MEVSIGIDIGGTNSPYGIVTEKGEVLAKGSVKTRDYNNPEEFARALSQSIKESLSELGEELQILGIGIGAPNGNHYQGTIEFAPNLPWKGVVNLIALFQQHFTLPIYVTNDANAATIGEYVFGKAKGLKDFMVVTLGTGVGSGFVSNGELIYGHDSFAGELGHTIIVHDGRDCACGRKGCLETYASVTGLLRTAQIMLAKSSQHSILRNTSMDQLSGKDIGDAAAQGDKLALDILDYTAKRLAFSLSNAVAITSPEAIFLFGGMARAGDLLLGPTKKYFEEYLLHLYKNKVRIEISALTEQNAAVLGASALVWNEKKAQHAQ</sequence>
<dbReference type="InterPro" id="IPR000600">
    <property type="entry name" value="ROK"/>
</dbReference>
<dbReference type="SUPFAM" id="SSF53067">
    <property type="entry name" value="Actin-like ATPase domain"/>
    <property type="match status" value="1"/>
</dbReference>
<gene>
    <name evidence="2" type="ORF">H4K34_08225</name>
</gene>
<proteinExistence type="inferred from homology"/>
<accession>A0A7H0VJB9</accession>
<dbReference type="Pfam" id="PF00480">
    <property type="entry name" value="ROK"/>
    <property type="match status" value="1"/>
</dbReference>
<name>A0A7H0VJB9_9FLAO</name>
<organism evidence="2 3">
    <name type="scientific">Croceimicrobium hydrocarbonivorans</name>
    <dbReference type="NCBI Taxonomy" id="2761580"/>
    <lineage>
        <taxon>Bacteria</taxon>
        <taxon>Pseudomonadati</taxon>
        <taxon>Bacteroidota</taxon>
        <taxon>Flavobacteriia</taxon>
        <taxon>Flavobacteriales</taxon>
        <taxon>Owenweeksiaceae</taxon>
        <taxon>Croceimicrobium</taxon>
    </lineage>
</organism>
<reference evidence="2 3" key="1">
    <citation type="submission" date="2020-08" db="EMBL/GenBank/DDBJ databases">
        <title>Croceimicrobium hydrocarbonivorans gen. nov., sp. nov., a novel marine bacterium isolated from a bacterial consortium that degrades polyethylene terephthalate.</title>
        <authorList>
            <person name="Liu R."/>
        </authorList>
    </citation>
    <scope>NUCLEOTIDE SEQUENCE [LARGE SCALE GENOMIC DNA]</scope>
    <source>
        <strain evidence="2 3">A20-9</strain>
    </source>
</reference>
<dbReference type="Gene3D" id="3.30.420.40">
    <property type="match status" value="2"/>
</dbReference>
<dbReference type="PROSITE" id="PS01125">
    <property type="entry name" value="ROK"/>
    <property type="match status" value="1"/>
</dbReference>
<dbReference type="PANTHER" id="PTHR18964:SF149">
    <property type="entry name" value="BIFUNCTIONAL UDP-N-ACETYLGLUCOSAMINE 2-EPIMERASE_N-ACETYLMANNOSAMINE KINASE"/>
    <property type="match status" value="1"/>
</dbReference>
<evidence type="ECO:0000256" key="1">
    <source>
        <dbReference type="ARBA" id="ARBA00006479"/>
    </source>
</evidence>
<dbReference type="KEGG" id="chyd:H4K34_08225"/>
<dbReference type="AlphaFoldDB" id="A0A7H0VJB9"/>